<comment type="caution">
    <text evidence="2">The sequence shown here is derived from an EMBL/GenBank/DDBJ whole genome shotgun (WGS) entry which is preliminary data.</text>
</comment>
<gene>
    <name evidence="2" type="ORF">Pfra01_001637400</name>
</gene>
<feature type="compositionally biased region" description="Polar residues" evidence="1">
    <location>
        <begin position="19"/>
        <end position="28"/>
    </location>
</feature>
<name>A0A9W6XS01_9STRA</name>
<dbReference type="Proteomes" id="UP001165121">
    <property type="component" value="Unassembled WGS sequence"/>
</dbReference>
<dbReference type="AlphaFoldDB" id="A0A9W6XS01"/>
<feature type="region of interest" description="Disordered" evidence="1">
    <location>
        <begin position="1"/>
        <end position="31"/>
    </location>
</feature>
<accession>A0A9W6XS01</accession>
<feature type="region of interest" description="Disordered" evidence="1">
    <location>
        <begin position="83"/>
        <end position="102"/>
    </location>
</feature>
<keyword evidence="3" id="KW-1185">Reference proteome</keyword>
<protein>
    <submittedName>
        <fullName evidence="2">Unnamed protein product</fullName>
    </submittedName>
</protein>
<organism evidence="2 3">
    <name type="scientific">Phytophthora fragariaefolia</name>
    <dbReference type="NCBI Taxonomy" id="1490495"/>
    <lineage>
        <taxon>Eukaryota</taxon>
        <taxon>Sar</taxon>
        <taxon>Stramenopiles</taxon>
        <taxon>Oomycota</taxon>
        <taxon>Peronosporomycetes</taxon>
        <taxon>Peronosporales</taxon>
        <taxon>Peronosporaceae</taxon>
        <taxon>Phytophthora</taxon>
    </lineage>
</organism>
<evidence type="ECO:0000313" key="2">
    <source>
        <dbReference type="EMBL" id="GMF45564.1"/>
    </source>
</evidence>
<proteinExistence type="predicted"/>
<dbReference type="EMBL" id="BSXT01001836">
    <property type="protein sequence ID" value="GMF45564.1"/>
    <property type="molecule type" value="Genomic_DNA"/>
</dbReference>
<reference evidence="2" key="1">
    <citation type="submission" date="2023-04" db="EMBL/GenBank/DDBJ databases">
        <title>Phytophthora fragariaefolia NBRC 109709.</title>
        <authorList>
            <person name="Ichikawa N."/>
            <person name="Sato H."/>
            <person name="Tonouchi N."/>
        </authorList>
    </citation>
    <scope>NUCLEOTIDE SEQUENCE</scope>
    <source>
        <strain evidence="2">NBRC 109709</strain>
    </source>
</reference>
<evidence type="ECO:0000313" key="3">
    <source>
        <dbReference type="Proteomes" id="UP001165121"/>
    </source>
</evidence>
<sequence length="102" mass="10159">MPPMALDASEATPSDPVLPSSSISTGTEASVPGVVPLGATDVLGGDAVGAVDYAGDADARGIGENGGLEPLGIAQMTARHCLPRPQSQTPAPMALNSGHRER</sequence>
<evidence type="ECO:0000256" key="1">
    <source>
        <dbReference type="SAM" id="MobiDB-lite"/>
    </source>
</evidence>